<keyword evidence="7" id="KW-1015">Disulfide bond</keyword>
<organism evidence="11 12">
    <name type="scientific">Diaporthe australafricana</name>
    <dbReference type="NCBI Taxonomy" id="127596"/>
    <lineage>
        <taxon>Eukaryota</taxon>
        <taxon>Fungi</taxon>
        <taxon>Dikarya</taxon>
        <taxon>Ascomycota</taxon>
        <taxon>Pezizomycotina</taxon>
        <taxon>Sordariomycetes</taxon>
        <taxon>Sordariomycetidae</taxon>
        <taxon>Diaporthales</taxon>
        <taxon>Diaporthaceae</taxon>
        <taxon>Diaporthe</taxon>
    </lineage>
</organism>
<dbReference type="PRINTS" id="PR00462">
    <property type="entry name" value="LIGNINASE"/>
</dbReference>
<dbReference type="PANTHER" id="PTHR31356:SF66">
    <property type="entry name" value="CATALASE-PEROXIDASE"/>
    <property type="match status" value="1"/>
</dbReference>
<dbReference type="InterPro" id="IPR044831">
    <property type="entry name" value="Ccp1-like"/>
</dbReference>
<dbReference type="InterPro" id="IPR002016">
    <property type="entry name" value="Haem_peroxidase"/>
</dbReference>
<keyword evidence="4 9" id="KW-0479">Metal-binding</keyword>
<keyword evidence="6" id="KW-0408">Iron</keyword>
<dbReference type="PROSITE" id="PS50873">
    <property type="entry name" value="PEROXIDASE_4"/>
    <property type="match status" value="1"/>
</dbReference>
<dbReference type="EMBL" id="JAWRVE010000010">
    <property type="protein sequence ID" value="KAL1879153.1"/>
    <property type="molecule type" value="Genomic_DNA"/>
</dbReference>
<evidence type="ECO:0000256" key="3">
    <source>
        <dbReference type="ARBA" id="ARBA00022617"/>
    </source>
</evidence>
<dbReference type="InterPro" id="IPR019793">
    <property type="entry name" value="Peroxidases_heam-ligand_BS"/>
</dbReference>
<dbReference type="Gene3D" id="1.10.420.10">
    <property type="entry name" value="Peroxidase, domain 2"/>
    <property type="match status" value="1"/>
</dbReference>
<dbReference type="SUPFAM" id="SSF48113">
    <property type="entry name" value="Heme-dependent peroxidases"/>
    <property type="match status" value="1"/>
</dbReference>
<dbReference type="PRINTS" id="PR00458">
    <property type="entry name" value="PEROXIDASE"/>
</dbReference>
<evidence type="ECO:0000256" key="9">
    <source>
        <dbReference type="RuleBase" id="RU363051"/>
    </source>
</evidence>
<evidence type="ECO:0000313" key="12">
    <source>
        <dbReference type="Proteomes" id="UP001583177"/>
    </source>
</evidence>
<comment type="similarity">
    <text evidence="1 9">Belongs to the peroxidase family. Ligninase subfamily.</text>
</comment>
<keyword evidence="12" id="KW-1185">Reference proteome</keyword>
<dbReference type="PROSITE" id="PS00436">
    <property type="entry name" value="PEROXIDASE_2"/>
    <property type="match status" value="1"/>
</dbReference>
<dbReference type="InterPro" id="IPR001621">
    <property type="entry name" value="Ligninase"/>
</dbReference>
<evidence type="ECO:0000256" key="4">
    <source>
        <dbReference type="ARBA" id="ARBA00022723"/>
    </source>
</evidence>
<evidence type="ECO:0000259" key="10">
    <source>
        <dbReference type="PROSITE" id="PS50873"/>
    </source>
</evidence>
<proteinExistence type="inferred from homology"/>
<dbReference type="PANTHER" id="PTHR31356">
    <property type="entry name" value="THYLAKOID LUMENAL 29 KDA PROTEIN, CHLOROPLASTIC-RELATED"/>
    <property type="match status" value="1"/>
</dbReference>
<keyword evidence="9" id="KW-0732">Signal</keyword>
<comment type="cofactor">
    <cofactor evidence="9">
        <name>Ca(2+)</name>
        <dbReference type="ChEBI" id="CHEBI:29108"/>
    </cofactor>
    <text evidence="9">Binds 2 calcium ions per subunit.</text>
</comment>
<protein>
    <recommendedName>
        <fullName evidence="9">Peroxidase</fullName>
        <ecNumber evidence="9">1.11.1.-</ecNumber>
    </recommendedName>
</protein>
<dbReference type="Gene3D" id="1.10.520.10">
    <property type="match status" value="1"/>
</dbReference>
<keyword evidence="3" id="KW-0349">Heme</keyword>
<keyword evidence="2 9" id="KW-0575">Peroxidase</keyword>
<keyword evidence="9" id="KW-0106">Calcium</keyword>
<evidence type="ECO:0000313" key="11">
    <source>
        <dbReference type="EMBL" id="KAL1879153.1"/>
    </source>
</evidence>
<dbReference type="InterPro" id="IPR019794">
    <property type="entry name" value="Peroxidases_AS"/>
</dbReference>
<reference evidence="11 12" key="1">
    <citation type="journal article" date="2024" name="IMA Fungus">
        <title>IMA Genome - F19 : A genome assembly and annotation guide to empower mycologists, including annotated draft genome sequences of Ceratocystis pirilliformis, Diaporthe australafricana, Fusarium ophioides, Paecilomyces lecythidis, and Sporothrix stenoceras.</title>
        <authorList>
            <person name="Aylward J."/>
            <person name="Wilson A.M."/>
            <person name="Visagie C.M."/>
            <person name="Spraker J."/>
            <person name="Barnes I."/>
            <person name="Buitendag C."/>
            <person name="Ceriani C."/>
            <person name="Del Mar Angel L."/>
            <person name="du Plessis D."/>
            <person name="Fuchs T."/>
            <person name="Gasser K."/>
            <person name="Kramer D."/>
            <person name="Li W."/>
            <person name="Munsamy K."/>
            <person name="Piso A."/>
            <person name="Price J.L."/>
            <person name="Sonnekus B."/>
            <person name="Thomas C."/>
            <person name="van der Nest A."/>
            <person name="van Dijk A."/>
            <person name="van Heerden A."/>
            <person name="van Vuuren N."/>
            <person name="Yilmaz N."/>
            <person name="Duong T.A."/>
            <person name="van der Merwe N.A."/>
            <person name="Wingfield M.J."/>
            <person name="Wingfield B.D."/>
        </authorList>
    </citation>
    <scope>NUCLEOTIDE SEQUENCE [LARGE SCALE GENOMIC DNA]</scope>
    <source>
        <strain evidence="11 12">CMW 18300</strain>
    </source>
</reference>
<feature type="signal peptide" evidence="9">
    <location>
        <begin position="1"/>
        <end position="16"/>
    </location>
</feature>
<sequence>MHALLPILLTTSVVSASPYHGSRELFADLRNTPVLATRSTSLLGDLLDEASQTLSAVGAEISSVLTGLLTALADGDDYTAPGDIDSPECAADTCCKWSHIVSDIRGSFEDAGGCSALARGAIRLGFHDAAAWQSSLATGGADGSVVLNADELARIENRGLQDVAAQTQTWFDQYKQYNITMADLIQMNAISATAACPGGPRIKAYVGRVDNNALPPAGLIPSPFADAQTNIALFEAKTFTAADLVALIGAHTVSQQQFVDPTQAGKSQDTTDGTWDNNYYGETASPDTPDGVFKFQSDISLANDSETSGTWQTFAKDQGAWEAAYAPAYFRMSLLGVNNLNELTDCSKVLP</sequence>
<evidence type="ECO:0000256" key="6">
    <source>
        <dbReference type="ARBA" id="ARBA00023004"/>
    </source>
</evidence>
<keyword evidence="5 9" id="KW-0560">Oxidoreductase</keyword>
<name>A0ABR3XT69_9PEZI</name>
<dbReference type="Pfam" id="PF00141">
    <property type="entry name" value="peroxidase"/>
    <property type="match status" value="1"/>
</dbReference>
<evidence type="ECO:0000256" key="7">
    <source>
        <dbReference type="ARBA" id="ARBA00023157"/>
    </source>
</evidence>
<evidence type="ECO:0000256" key="2">
    <source>
        <dbReference type="ARBA" id="ARBA00022559"/>
    </source>
</evidence>
<gene>
    <name evidence="11" type="ORF">Daus18300_001732</name>
</gene>
<evidence type="ECO:0000256" key="8">
    <source>
        <dbReference type="ARBA" id="ARBA00023180"/>
    </source>
</evidence>
<feature type="domain" description="Plant heme peroxidase family profile" evidence="10">
    <location>
        <begin position="117"/>
        <end position="350"/>
    </location>
</feature>
<dbReference type="PROSITE" id="PS00435">
    <property type="entry name" value="PEROXIDASE_1"/>
    <property type="match status" value="1"/>
</dbReference>
<accession>A0ABR3XT69</accession>
<keyword evidence="8" id="KW-0325">Glycoprotein</keyword>
<evidence type="ECO:0000256" key="5">
    <source>
        <dbReference type="ARBA" id="ARBA00023002"/>
    </source>
</evidence>
<dbReference type="InterPro" id="IPR010255">
    <property type="entry name" value="Haem_peroxidase_sf"/>
</dbReference>
<dbReference type="EC" id="1.11.1.-" evidence="9"/>
<comment type="caution">
    <text evidence="11">The sequence shown here is derived from an EMBL/GenBank/DDBJ whole genome shotgun (WGS) entry which is preliminary data.</text>
</comment>
<dbReference type="Proteomes" id="UP001583177">
    <property type="component" value="Unassembled WGS sequence"/>
</dbReference>
<feature type="chain" id="PRO_5044962346" description="Peroxidase" evidence="9">
    <location>
        <begin position="17"/>
        <end position="351"/>
    </location>
</feature>
<evidence type="ECO:0000256" key="1">
    <source>
        <dbReference type="ARBA" id="ARBA00006089"/>
    </source>
</evidence>